<dbReference type="InterPro" id="IPR044992">
    <property type="entry name" value="ChyE-like"/>
</dbReference>
<dbReference type="PROSITE" id="PS51273">
    <property type="entry name" value="GATASE_TYPE_1"/>
    <property type="match status" value="1"/>
</dbReference>
<dbReference type="CDD" id="cd01741">
    <property type="entry name" value="GATase1_1"/>
    <property type="match status" value="1"/>
</dbReference>
<evidence type="ECO:0000259" key="1">
    <source>
        <dbReference type="Pfam" id="PF00117"/>
    </source>
</evidence>
<dbReference type="PANTHER" id="PTHR42695">
    <property type="entry name" value="GLUTAMINE AMIDOTRANSFERASE YLR126C-RELATED"/>
    <property type="match status" value="1"/>
</dbReference>
<dbReference type="KEGG" id="pcav:D3880_00685"/>
<dbReference type="PANTHER" id="PTHR42695:SF5">
    <property type="entry name" value="GLUTAMINE AMIDOTRANSFERASE YLR126C-RELATED"/>
    <property type="match status" value="1"/>
</dbReference>
<dbReference type="GO" id="GO:0005829">
    <property type="term" value="C:cytosol"/>
    <property type="evidence" value="ECO:0007669"/>
    <property type="project" value="TreeGrafter"/>
</dbReference>
<name>A0A385YVU6_9PSED</name>
<proteinExistence type="predicted"/>
<dbReference type="NCBIfam" id="NF004212">
    <property type="entry name" value="PRK05665.1"/>
    <property type="match status" value="1"/>
</dbReference>
<evidence type="ECO:0000313" key="2">
    <source>
        <dbReference type="EMBL" id="AYC30989.1"/>
    </source>
</evidence>
<sequence>MALRICILETDHIRPELVEQYHGYGRMFKQLFAQQPIAAEFEVFNVVQGQYPDDAQRYDAYLITGSKYDSFGVEPWIQTLREYVLARYAAGDKLLGICFGHQLLALLLGGKTERARQGWGVGVQQYAVVEQEAWMQPGAEQLSMLIIHQDQVTQAPANATILAANAFCPIAAYRIGDQVLCWQGHPELVADYSRSILEIRREHWGEQVYRQAIDSLEQAHQGQIVAEWMLRFVAQGQAHSS</sequence>
<organism evidence="2 3">
    <name type="scientific">Pseudomonas cavernae</name>
    <dbReference type="NCBI Taxonomy" id="2320867"/>
    <lineage>
        <taxon>Bacteria</taxon>
        <taxon>Pseudomonadati</taxon>
        <taxon>Pseudomonadota</taxon>
        <taxon>Gammaproteobacteria</taxon>
        <taxon>Pseudomonadales</taxon>
        <taxon>Pseudomonadaceae</taxon>
        <taxon>Pseudomonas</taxon>
    </lineage>
</organism>
<keyword evidence="3" id="KW-1185">Reference proteome</keyword>
<dbReference type="AlphaFoldDB" id="A0A385YVU6"/>
<evidence type="ECO:0000313" key="3">
    <source>
        <dbReference type="Proteomes" id="UP000265560"/>
    </source>
</evidence>
<dbReference type="GO" id="GO:0016740">
    <property type="term" value="F:transferase activity"/>
    <property type="evidence" value="ECO:0007669"/>
    <property type="project" value="UniProtKB-KW"/>
</dbReference>
<accession>A0A385YVU6</accession>
<dbReference type="Gene3D" id="3.40.50.880">
    <property type="match status" value="1"/>
</dbReference>
<dbReference type="InterPro" id="IPR029062">
    <property type="entry name" value="Class_I_gatase-like"/>
</dbReference>
<dbReference type="OrthoDB" id="9813383at2"/>
<dbReference type="EMBL" id="CP032419">
    <property type="protein sequence ID" value="AYC30989.1"/>
    <property type="molecule type" value="Genomic_DNA"/>
</dbReference>
<dbReference type="Proteomes" id="UP000265560">
    <property type="component" value="Chromosome"/>
</dbReference>
<gene>
    <name evidence="2" type="ORF">D3880_00685</name>
</gene>
<dbReference type="SUPFAM" id="SSF52317">
    <property type="entry name" value="Class I glutamine amidotransferase-like"/>
    <property type="match status" value="1"/>
</dbReference>
<dbReference type="Pfam" id="PF00117">
    <property type="entry name" value="GATase"/>
    <property type="match status" value="1"/>
</dbReference>
<feature type="domain" description="Glutamine amidotransferase" evidence="1">
    <location>
        <begin position="86"/>
        <end position="189"/>
    </location>
</feature>
<reference evidence="3" key="1">
    <citation type="submission" date="2018-09" db="EMBL/GenBank/DDBJ databases">
        <authorList>
            <person name="Zhu H."/>
        </authorList>
    </citation>
    <scope>NUCLEOTIDE SEQUENCE [LARGE SCALE GENOMIC DNA]</scope>
    <source>
        <strain evidence="3">K2W31S-8</strain>
    </source>
</reference>
<protein>
    <submittedName>
        <fullName evidence="2">Amidotransferase</fullName>
    </submittedName>
</protein>
<dbReference type="RefSeq" id="WP_119891624.1">
    <property type="nucleotide sequence ID" value="NZ_CP032419.1"/>
</dbReference>
<keyword evidence="2" id="KW-0808">Transferase</keyword>
<dbReference type="InterPro" id="IPR017926">
    <property type="entry name" value="GATASE"/>
</dbReference>